<evidence type="ECO:0000313" key="9">
    <source>
        <dbReference type="EnsemblMetazoa" id="GBRI022239-PA"/>
    </source>
</evidence>
<sequence length="903" mass="101120">MRKRKVLLKHLLDRGFQIQASRRLLFSPELAAEFYKDKVDDNNFMMLVILLSKDVSEAIVLTKEKAVQDLVDILCCYFGTSLEMDRFVHVTTCYHKVQREISFIFPNYIHEPIYCPEHLNCCNTESVMRPIIAQLYDIVTQQDGINSKIPWKTTFTEELMSTHQNLAIITNASNYAPNLINAATQTKDTSYQTVSVCDPLLKTPTISCSSQNVTSSSCLSCTVFGSDDKYVGQIHRKVSLVDLVKAKTIPLESSGTSGTSIVIEEKFREVQRKKEKVTERRYFGILEVVDEEDMLEPYMESDLGKLPKESAEQENYDEHTFQLGAESESGVQSERKHDLSLDLQSELPAGEFKIETQLKDKSEYASAFIAKEDFLPKNICEHCVQRVEGLYEWRQASIQNENILRNYADSMRAVTATINFQDGTVNMDKMTVAQKNAYLEAHMAVQQQMAQAAIQFKQQQQQQQQQQPQTSNTNQSQQQQQNSPNTNNNNNNNNNNNSNANQQQQQQQLQQHYASTIKVPQISSSSSAGNESTFTVPDDVGMGFEGGVRVLQSLGSWSSDNVTYNIPKPNLIPFTEPYVEGGSMHPASRLKALQQVQQASSGVRKTNPSKSMLTTQSLLMTDTLKKIITFASIVGTNKAFECSVCGKGLARKDKLTIHMRIHTGEKPYICEVCNKAFARRDKLVIHMNKFKHVTPTNIAPLGKRLNNLVKKKEPEPEDNKQNLELQLQQQAVQVATQNIIVQTSGAQHNATGQTTAIPGIIIPHHHQQQLSWTCELCGRMFNNRDEWTLHAKSHLEIANFIANSPTAATYVQAQLNNINSLSMTATDQQLSSGTVAAVASVSGLPIVTYNGNQYCVITHTGDVAAAMDKPELLQVTTDKEGKTNFVLMSPPMQMQNPNGTVNH</sequence>
<protein>
    <recommendedName>
        <fullName evidence="8">C2H2-type domain-containing protein</fullName>
    </recommendedName>
</protein>
<dbReference type="SMART" id="SM00868">
    <property type="entry name" value="zf-AD"/>
    <property type="match status" value="1"/>
</dbReference>
<dbReference type="InterPro" id="IPR012934">
    <property type="entry name" value="Znf_AD"/>
</dbReference>
<dbReference type="EnsemblMetazoa" id="GBRI022239-RA">
    <property type="protein sequence ID" value="GBRI022239-PA"/>
    <property type="gene ID" value="GBRI022239"/>
</dbReference>
<dbReference type="STRING" id="37001.A0A1A9WJR4"/>
<evidence type="ECO:0000256" key="5">
    <source>
        <dbReference type="PROSITE-ProRule" id="PRU00042"/>
    </source>
</evidence>
<dbReference type="AlphaFoldDB" id="A0A1A9WJR4"/>
<evidence type="ECO:0000256" key="4">
    <source>
        <dbReference type="ARBA" id="ARBA00022833"/>
    </source>
</evidence>
<dbReference type="Gene3D" id="3.30.160.60">
    <property type="entry name" value="Classic Zinc Finger"/>
    <property type="match status" value="2"/>
</dbReference>
<dbReference type="InterPro" id="IPR013087">
    <property type="entry name" value="Znf_C2H2_type"/>
</dbReference>
<keyword evidence="1" id="KW-0479">Metal-binding</keyword>
<feature type="domain" description="C2H2-type" evidence="8">
    <location>
        <begin position="668"/>
        <end position="697"/>
    </location>
</feature>
<dbReference type="FunFam" id="3.30.160.60:FF:000065">
    <property type="entry name" value="B-cell CLL/lymphoma 6, member B"/>
    <property type="match status" value="1"/>
</dbReference>
<accession>A0A1A9WJR4</accession>
<dbReference type="SMART" id="SM00355">
    <property type="entry name" value="ZnF_C2H2"/>
    <property type="match status" value="3"/>
</dbReference>
<feature type="compositionally biased region" description="Polar residues" evidence="7">
    <location>
        <begin position="521"/>
        <end position="535"/>
    </location>
</feature>
<keyword evidence="10" id="KW-1185">Reference proteome</keyword>
<evidence type="ECO:0000256" key="6">
    <source>
        <dbReference type="PROSITE-ProRule" id="PRU00706"/>
    </source>
</evidence>
<dbReference type="PROSITE" id="PS51374">
    <property type="entry name" value="NDPK_LIKE"/>
    <property type="match status" value="1"/>
</dbReference>
<feature type="domain" description="C2H2-type" evidence="8">
    <location>
        <begin position="640"/>
        <end position="667"/>
    </location>
</feature>
<feature type="domain" description="C2H2-type" evidence="8">
    <location>
        <begin position="772"/>
        <end position="794"/>
    </location>
</feature>
<keyword evidence="2" id="KW-0677">Repeat</keyword>
<evidence type="ECO:0000256" key="3">
    <source>
        <dbReference type="ARBA" id="ARBA00022771"/>
    </source>
</evidence>
<dbReference type="GO" id="GO:0008270">
    <property type="term" value="F:zinc ion binding"/>
    <property type="evidence" value="ECO:0007669"/>
    <property type="project" value="UniProtKB-KW"/>
</dbReference>
<dbReference type="PANTHER" id="PTHR23235:SF120">
    <property type="entry name" value="KRUPPEL-LIKE FACTOR 15"/>
    <property type="match status" value="1"/>
</dbReference>
<reference evidence="10" key="1">
    <citation type="submission" date="2014-03" db="EMBL/GenBank/DDBJ databases">
        <authorList>
            <person name="Aksoy S."/>
            <person name="Warren W."/>
            <person name="Wilson R.K."/>
        </authorList>
    </citation>
    <scope>NUCLEOTIDE SEQUENCE [LARGE SCALE GENOMIC DNA]</scope>
    <source>
        <strain evidence="10">IAEA</strain>
    </source>
</reference>
<comment type="caution">
    <text evidence="6">Lacks conserved residue(s) required for the propagation of feature annotation.</text>
</comment>
<evidence type="ECO:0000259" key="8">
    <source>
        <dbReference type="PROSITE" id="PS50157"/>
    </source>
</evidence>
<reference evidence="9" key="2">
    <citation type="submission" date="2020-05" db="UniProtKB">
        <authorList>
            <consortium name="EnsemblMetazoa"/>
        </authorList>
    </citation>
    <scope>IDENTIFICATION</scope>
    <source>
        <strain evidence="9">IAEA</strain>
    </source>
</reference>
<dbReference type="FunFam" id="3.30.160.60:FF:000478">
    <property type="entry name" value="Zinc finger protein 133"/>
    <property type="match status" value="1"/>
</dbReference>
<dbReference type="InterPro" id="IPR036236">
    <property type="entry name" value="Znf_C2H2_sf"/>
</dbReference>
<organism evidence="9 10">
    <name type="scientific">Glossina brevipalpis</name>
    <dbReference type="NCBI Taxonomy" id="37001"/>
    <lineage>
        <taxon>Eukaryota</taxon>
        <taxon>Metazoa</taxon>
        <taxon>Ecdysozoa</taxon>
        <taxon>Arthropoda</taxon>
        <taxon>Hexapoda</taxon>
        <taxon>Insecta</taxon>
        <taxon>Pterygota</taxon>
        <taxon>Neoptera</taxon>
        <taxon>Endopterygota</taxon>
        <taxon>Diptera</taxon>
        <taxon>Brachycera</taxon>
        <taxon>Muscomorpha</taxon>
        <taxon>Hippoboscoidea</taxon>
        <taxon>Glossinidae</taxon>
        <taxon>Glossina</taxon>
    </lineage>
</organism>
<dbReference type="Gene3D" id="3.30.70.141">
    <property type="entry name" value="Nucleoside diphosphate kinase-like domain"/>
    <property type="match status" value="1"/>
</dbReference>
<dbReference type="InterPro" id="IPR036850">
    <property type="entry name" value="NDK-like_dom_sf"/>
</dbReference>
<proteinExistence type="inferred from homology"/>
<feature type="compositionally biased region" description="Low complexity" evidence="7">
    <location>
        <begin position="461"/>
        <end position="511"/>
    </location>
</feature>
<evidence type="ECO:0000313" key="10">
    <source>
        <dbReference type="Proteomes" id="UP000091820"/>
    </source>
</evidence>
<evidence type="ECO:0000256" key="1">
    <source>
        <dbReference type="ARBA" id="ARBA00022723"/>
    </source>
</evidence>
<dbReference type="PROSITE" id="PS00028">
    <property type="entry name" value="ZINC_FINGER_C2H2_1"/>
    <property type="match status" value="3"/>
</dbReference>
<dbReference type="VEuPathDB" id="VectorBase:GBRI022239"/>
<feature type="region of interest" description="Disordered" evidence="7">
    <location>
        <begin position="461"/>
        <end position="537"/>
    </location>
</feature>
<dbReference type="GO" id="GO:0000978">
    <property type="term" value="F:RNA polymerase II cis-regulatory region sequence-specific DNA binding"/>
    <property type="evidence" value="ECO:0007669"/>
    <property type="project" value="TreeGrafter"/>
</dbReference>
<dbReference type="SUPFAM" id="SSF57667">
    <property type="entry name" value="beta-beta-alpha zinc fingers"/>
    <property type="match status" value="1"/>
</dbReference>
<keyword evidence="4" id="KW-0862">Zinc</keyword>
<dbReference type="SUPFAM" id="SSF54919">
    <property type="entry name" value="Nucleoside diphosphate kinase, NDK"/>
    <property type="match status" value="1"/>
</dbReference>
<evidence type="ECO:0000256" key="2">
    <source>
        <dbReference type="ARBA" id="ARBA00022737"/>
    </source>
</evidence>
<dbReference type="GO" id="GO:0000981">
    <property type="term" value="F:DNA-binding transcription factor activity, RNA polymerase II-specific"/>
    <property type="evidence" value="ECO:0007669"/>
    <property type="project" value="TreeGrafter"/>
</dbReference>
<dbReference type="GO" id="GO:0005634">
    <property type="term" value="C:nucleus"/>
    <property type="evidence" value="ECO:0007669"/>
    <property type="project" value="InterPro"/>
</dbReference>
<dbReference type="Proteomes" id="UP000091820">
    <property type="component" value="Unassembled WGS sequence"/>
</dbReference>
<evidence type="ECO:0000256" key="7">
    <source>
        <dbReference type="SAM" id="MobiDB-lite"/>
    </source>
</evidence>
<dbReference type="PROSITE" id="PS50157">
    <property type="entry name" value="ZINC_FINGER_C2H2_2"/>
    <property type="match status" value="3"/>
</dbReference>
<comment type="similarity">
    <text evidence="6">Belongs to the NDK family.</text>
</comment>
<dbReference type="PANTHER" id="PTHR23235">
    <property type="entry name" value="KRUEPPEL-LIKE TRANSCRIPTION FACTOR"/>
    <property type="match status" value="1"/>
</dbReference>
<dbReference type="Pfam" id="PF00096">
    <property type="entry name" value="zf-C2H2"/>
    <property type="match status" value="3"/>
</dbReference>
<name>A0A1A9WJR4_9MUSC</name>
<keyword evidence="3 5" id="KW-0863">Zinc-finger</keyword>